<dbReference type="EMBL" id="CADEPM010000001">
    <property type="protein sequence ID" value="CAB3399019.1"/>
    <property type="molecule type" value="Genomic_DNA"/>
</dbReference>
<feature type="transmembrane region" description="Helical" evidence="7">
    <location>
        <begin position="85"/>
        <end position="107"/>
    </location>
</feature>
<name>A0A8S1ECG1_9PELO</name>
<feature type="transmembrane region" description="Helical" evidence="7">
    <location>
        <begin position="345"/>
        <end position="363"/>
    </location>
</feature>
<dbReference type="Gene3D" id="1.20.1560.10">
    <property type="entry name" value="ABC transporter type 1, transmembrane domain"/>
    <property type="match status" value="2"/>
</dbReference>
<dbReference type="Proteomes" id="UP000494206">
    <property type="component" value="Unassembled WGS sequence"/>
</dbReference>
<dbReference type="AlphaFoldDB" id="A0A8S1ECG1"/>
<keyword evidence="6 7" id="KW-0472">Membrane</keyword>
<comment type="caution">
    <text evidence="10">The sequence shown here is derived from an EMBL/GenBank/DDBJ whole genome shotgun (WGS) entry which is preliminary data.</text>
</comment>
<evidence type="ECO:0000313" key="10">
    <source>
        <dbReference type="EMBL" id="CAB3399019.1"/>
    </source>
</evidence>
<evidence type="ECO:0000256" key="6">
    <source>
        <dbReference type="ARBA" id="ARBA00023136"/>
    </source>
</evidence>
<feature type="transmembrane region" description="Helical" evidence="7">
    <location>
        <begin position="683"/>
        <end position="714"/>
    </location>
</feature>
<dbReference type="Pfam" id="PF00664">
    <property type="entry name" value="ABC_membrane"/>
    <property type="match status" value="2"/>
</dbReference>
<feature type="transmembrane region" description="Helical" evidence="7">
    <location>
        <begin position="227"/>
        <end position="250"/>
    </location>
</feature>
<organism evidence="10 11">
    <name type="scientific">Caenorhabditis bovis</name>
    <dbReference type="NCBI Taxonomy" id="2654633"/>
    <lineage>
        <taxon>Eukaryota</taxon>
        <taxon>Metazoa</taxon>
        <taxon>Ecdysozoa</taxon>
        <taxon>Nematoda</taxon>
        <taxon>Chromadorea</taxon>
        <taxon>Rhabditida</taxon>
        <taxon>Rhabditina</taxon>
        <taxon>Rhabditomorpha</taxon>
        <taxon>Rhabditoidea</taxon>
        <taxon>Rhabditidae</taxon>
        <taxon>Peloderinae</taxon>
        <taxon>Caenorhabditis</taxon>
    </lineage>
</organism>
<dbReference type="PROSITE" id="PS50893">
    <property type="entry name" value="ABC_TRANSPORTER_2"/>
    <property type="match status" value="2"/>
</dbReference>
<dbReference type="InterPro" id="IPR036640">
    <property type="entry name" value="ABC1_TM_sf"/>
</dbReference>
<evidence type="ECO:0000256" key="5">
    <source>
        <dbReference type="ARBA" id="ARBA00022989"/>
    </source>
</evidence>
<dbReference type="GO" id="GO:0016020">
    <property type="term" value="C:membrane"/>
    <property type="evidence" value="ECO:0007669"/>
    <property type="project" value="InterPro"/>
</dbReference>
<gene>
    <name evidence="10" type="ORF">CBOVIS_LOCUS2222</name>
</gene>
<evidence type="ECO:0000256" key="1">
    <source>
        <dbReference type="ARBA" id="ARBA00022448"/>
    </source>
</evidence>
<proteinExistence type="predicted"/>
<dbReference type="InterPro" id="IPR003439">
    <property type="entry name" value="ABC_transporter-like_ATP-bd"/>
</dbReference>
<keyword evidence="3" id="KW-0547">Nucleotide-binding</keyword>
<keyword evidence="11" id="KW-1185">Reference proteome</keyword>
<feature type="domain" description="ABC transporter" evidence="8">
    <location>
        <begin position="1013"/>
        <end position="1245"/>
    </location>
</feature>
<dbReference type="GO" id="GO:0016887">
    <property type="term" value="F:ATP hydrolysis activity"/>
    <property type="evidence" value="ECO:0007669"/>
    <property type="project" value="InterPro"/>
</dbReference>
<feature type="transmembrane region" description="Helical" evidence="7">
    <location>
        <begin position="834"/>
        <end position="854"/>
    </location>
</feature>
<dbReference type="SUPFAM" id="SSF52540">
    <property type="entry name" value="P-loop containing nucleoside triphosphate hydrolases"/>
    <property type="match status" value="2"/>
</dbReference>
<reference evidence="10 11" key="1">
    <citation type="submission" date="2020-04" db="EMBL/GenBank/DDBJ databases">
        <authorList>
            <person name="Laetsch R D."/>
            <person name="Stevens L."/>
            <person name="Kumar S."/>
            <person name="Blaxter L. M."/>
        </authorList>
    </citation>
    <scope>NUCLEOTIDE SEQUENCE [LARGE SCALE GENOMIC DNA]</scope>
</reference>
<dbReference type="PANTHER" id="PTHR24223">
    <property type="entry name" value="ATP-BINDING CASSETTE SUB-FAMILY C"/>
    <property type="match status" value="1"/>
</dbReference>
<keyword evidence="5 7" id="KW-1133">Transmembrane helix</keyword>
<feature type="transmembrane region" description="Helical" evidence="7">
    <location>
        <begin position="734"/>
        <end position="759"/>
    </location>
</feature>
<keyword evidence="2 7" id="KW-0812">Transmembrane</keyword>
<dbReference type="Pfam" id="PF00005">
    <property type="entry name" value="ABC_tran"/>
    <property type="match status" value="2"/>
</dbReference>
<dbReference type="Gene3D" id="3.40.50.300">
    <property type="entry name" value="P-loop containing nucleotide triphosphate hydrolases"/>
    <property type="match status" value="2"/>
</dbReference>
<dbReference type="SUPFAM" id="SSF90123">
    <property type="entry name" value="ABC transporter transmembrane region"/>
    <property type="match status" value="2"/>
</dbReference>
<dbReference type="GO" id="GO:0005524">
    <property type="term" value="F:ATP binding"/>
    <property type="evidence" value="ECO:0007669"/>
    <property type="project" value="UniProtKB-KW"/>
</dbReference>
<feature type="domain" description="ABC transmembrane type-1" evidence="9">
    <location>
        <begin position="694"/>
        <end position="940"/>
    </location>
</feature>
<dbReference type="InterPro" id="IPR050173">
    <property type="entry name" value="ABC_transporter_C-like"/>
</dbReference>
<evidence type="ECO:0000256" key="3">
    <source>
        <dbReference type="ARBA" id="ARBA00022741"/>
    </source>
</evidence>
<dbReference type="GO" id="GO:0140359">
    <property type="term" value="F:ABC-type transporter activity"/>
    <property type="evidence" value="ECO:0007669"/>
    <property type="project" value="InterPro"/>
</dbReference>
<dbReference type="InterPro" id="IPR027417">
    <property type="entry name" value="P-loop_NTPase"/>
</dbReference>
<evidence type="ECO:0000259" key="8">
    <source>
        <dbReference type="PROSITE" id="PS50893"/>
    </source>
</evidence>
<feature type="domain" description="ABC transporter" evidence="8">
    <location>
        <begin position="407"/>
        <end position="630"/>
    </location>
</feature>
<dbReference type="PANTHER" id="PTHR24223:SF343">
    <property type="entry name" value="CYSTIC FIBROSIS TRANSMEMBRANE CONDUCTANCE REGULATOR HOMOLOG"/>
    <property type="match status" value="1"/>
</dbReference>
<feature type="transmembrane region" description="Helical" evidence="7">
    <location>
        <begin position="311"/>
        <end position="333"/>
    </location>
</feature>
<keyword evidence="1" id="KW-0813">Transport</keyword>
<evidence type="ECO:0000256" key="7">
    <source>
        <dbReference type="SAM" id="Phobius"/>
    </source>
</evidence>
<dbReference type="PROSITE" id="PS50929">
    <property type="entry name" value="ABC_TM1F"/>
    <property type="match status" value="2"/>
</dbReference>
<dbReference type="OrthoDB" id="5785037at2759"/>
<accession>A0A8S1ECG1</accession>
<keyword evidence="4" id="KW-0067">ATP-binding</keyword>
<evidence type="ECO:0000259" key="9">
    <source>
        <dbReference type="PROSITE" id="PS50929"/>
    </source>
</evidence>
<evidence type="ECO:0000256" key="2">
    <source>
        <dbReference type="ARBA" id="ARBA00022692"/>
    </source>
</evidence>
<dbReference type="InterPro" id="IPR011527">
    <property type="entry name" value="ABC1_TM_dom"/>
</dbReference>
<evidence type="ECO:0000256" key="4">
    <source>
        <dbReference type="ARBA" id="ARBA00022840"/>
    </source>
</evidence>
<sequence>MNVSVNLSKNARQIQSEVQNEAVYKKPSFLSRIFELSVSSLLRKCRKSAITVDDLPSLEDDDYLANFMKGYKWKKRVTVSLIMKFWKSFVVAFVFRLAAIFADYASILLLKYLIDAAEVSAPLFTFFVISVLILFFMQLKSILFGAHTYFVGEDSALMCAVLNNLIIKKALNLTAGENEWTNARIAKLVTTHSEAIANSLLFVHHSWATIVELTIALLWIWETLSHRTIITVLVVAIVYLVLNILDSFIYKRYLKRQMDLRDRRVEHGKEFLNSIETIKVFAWEDEFKKKLQVFRKDELDSFRNTSWINGIMHSLNITSPFIVMFVSFAVYGLSFEIEALRFEDAFVLIAVFNYMSRPLYTVMPSIDFLNKAFHSATRINQFLLARQSPNQYAKRAPTQATEADYDVKLESASFSWHGSSVDLKDISLEVKKGEFHSIVGFPLCGKSSLLCAIIGELTLTKGKRWVSSNISFAPSNPFIFTQTVKANILFGNQFDKAKYDAVINVCDLRKDIFNFPRCDATIIGENGYVITDTQKAQISIARCLYEDADIYALDKAFAPMDRITAKKIFDKLFGPKGYLKEKTVIFATNNIRFTKTSTMIHVMNDGKIENSGTFEELVEESEILKNLLEQSEVDERLDEKNLNEKPRRKTVMFDVEKMSLKKKKPAKVQEEATVIKKRNTYLYYFRCCSIPLFILYFVFLIVRFVLHAFTFFWLSFWLDPSWKKVECPDCPQYVFLQMLSFFAVAAVVSNALAYMFSILTNVEASRRIYKNIVDAMFSAPMHFFTTANVQEIERLFTSDLDIVDTHFPMYLRSFLDTSLHILMVFAIVSINLPFFLIFVVGFVVFFFAILKFYFPTSHKIIHLETQNRATFLCSVTQNFDSRMMVRVFGKAKAATSEIESHADVLTRCRFAHLSAFRWLSLRLELVSNLVIFSCFIVASLTRYFDLVANAHFALSVAVILSLTELVSTCLRVICTLESYAPNIQKICHSKNFPKENLNNILAVRDSWPDDGGIEIENLNVFVNKGKHILKDISISVGGQEKLGVIGKPGSGKTQLALSLIAMTSADDESRVFIDGVSVYDIPTKILRSRVTVIPQKAKIFNDTLRNNLDPCEQFADSDIWLAIESCQMKEFVKNLSHGINQLISPDLISEDQKEQINVCRALLKGGQIFVIDQSTQFMKEPTKELVEEAIRESLKQSTTITIGDNFEDVEHCDKVVVIENGVVVNIDTPENLISKYGTLQEYLLVRPV</sequence>
<evidence type="ECO:0000313" key="11">
    <source>
        <dbReference type="Proteomes" id="UP000494206"/>
    </source>
</evidence>
<feature type="domain" description="ABC transmembrane type-1" evidence="9">
    <location>
        <begin position="90"/>
        <end position="371"/>
    </location>
</feature>
<feature type="transmembrane region" description="Helical" evidence="7">
    <location>
        <begin position="200"/>
        <end position="221"/>
    </location>
</feature>
<feature type="transmembrane region" description="Helical" evidence="7">
    <location>
        <begin position="119"/>
        <end position="137"/>
    </location>
</feature>
<protein>
    <submittedName>
        <fullName evidence="10">Uncharacterized protein</fullName>
    </submittedName>
</protein>